<dbReference type="Proteomes" id="UP000199181">
    <property type="component" value="Unassembled WGS sequence"/>
</dbReference>
<sequence length="153" mass="14916">MKLAVKILVALSAIAMTACGTQPGMGGTPEGESAPTPQQELSQDMGTLAAYDCSVSIQCADGSSRSCNGSSGACSASSSGSGSVTCNGNVTSCGLALCTCNADGCCATRCIADPDCSGGTCQQGAACTTSTQCGTNGVCRSGRCTCLLEPVNP</sequence>
<reference evidence="3" key="1">
    <citation type="submission" date="2016-10" db="EMBL/GenBank/DDBJ databases">
        <authorList>
            <person name="Varghese N."/>
            <person name="Submissions S."/>
        </authorList>
    </citation>
    <scope>NUCLEOTIDE SEQUENCE [LARGE SCALE GENOMIC DNA]</scope>
    <source>
        <strain evidence="3">DSM 16858</strain>
    </source>
</reference>
<keyword evidence="3" id="KW-1185">Reference proteome</keyword>
<proteinExistence type="predicted"/>
<dbReference type="AlphaFoldDB" id="A0A1I0IKH9"/>
<protein>
    <submittedName>
        <fullName evidence="2">Uncharacterized protein</fullName>
    </submittedName>
</protein>
<organism evidence="2 3">
    <name type="scientific">Stigmatella erecta</name>
    <dbReference type="NCBI Taxonomy" id="83460"/>
    <lineage>
        <taxon>Bacteria</taxon>
        <taxon>Pseudomonadati</taxon>
        <taxon>Myxococcota</taxon>
        <taxon>Myxococcia</taxon>
        <taxon>Myxococcales</taxon>
        <taxon>Cystobacterineae</taxon>
        <taxon>Archangiaceae</taxon>
        <taxon>Stigmatella</taxon>
    </lineage>
</organism>
<keyword evidence="1" id="KW-0732">Signal</keyword>
<name>A0A1I0IKH9_9BACT</name>
<accession>A0A1I0IKH9</accession>
<dbReference type="RefSeq" id="WP_093520247.1">
    <property type="nucleotide sequence ID" value="NZ_FOIJ01000006.1"/>
</dbReference>
<evidence type="ECO:0000256" key="1">
    <source>
        <dbReference type="SAM" id="SignalP"/>
    </source>
</evidence>
<gene>
    <name evidence="2" type="ORF">SAMN05443639_106118</name>
</gene>
<dbReference type="PROSITE" id="PS51257">
    <property type="entry name" value="PROKAR_LIPOPROTEIN"/>
    <property type="match status" value="1"/>
</dbReference>
<evidence type="ECO:0000313" key="2">
    <source>
        <dbReference type="EMBL" id="SET97452.1"/>
    </source>
</evidence>
<feature type="chain" id="PRO_5011600174" evidence="1">
    <location>
        <begin position="18"/>
        <end position="153"/>
    </location>
</feature>
<feature type="signal peptide" evidence="1">
    <location>
        <begin position="1"/>
        <end position="17"/>
    </location>
</feature>
<evidence type="ECO:0000313" key="3">
    <source>
        <dbReference type="Proteomes" id="UP000199181"/>
    </source>
</evidence>
<dbReference type="EMBL" id="FOIJ01000006">
    <property type="protein sequence ID" value="SET97452.1"/>
    <property type="molecule type" value="Genomic_DNA"/>
</dbReference>